<dbReference type="Gene3D" id="3.40.50.10540">
    <property type="entry name" value="Crotonobetainyl-coa:carnitine coa-transferase, domain 1"/>
    <property type="match status" value="1"/>
</dbReference>
<keyword evidence="3" id="KW-1185">Reference proteome</keyword>
<dbReference type="Proteomes" id="UP001521074">
    <property type="component" value="Unassembled WGS sequence"/>
</dbReference>
<dbReference type="Gene3D" id="3.30.1540.10">
    <property type="entry name" value="formyl-coa transferase, domain 3"/>
    <property type="match status" value="1"/>
</dbReference>
<reference evidence="2 3" key="1">
    <citation type="submission" date="2021-12" db="EMBL/GenBank/DDBJ databases">
        <title>Genome sequence of Acetobacter sicerae DmPark20a_162.</title>
        <authorList>
            <person name="Chaston J.M."/>
        </authorList>
    </citation>
    <scope>NUCLEOTIDE SEQUENCE [LARGE SCALE GENOMIC DNA]</scope>
    <source>
        <strain evidence="2 3">DmPark20a_162</strain>
    </source>
</reference>
<dbReference type="InterPro" id="IPR023606">
    <property type="entry name" value="CoA-Trfase_III_dom_1_sf"/>
</dbReference>
<dbReference type="Pfam" id="PF02515">
    <property type="entry name" value="CoA_transf_3"/>
    <property type="match status" value="1"/>
</dbReference>
<dbReference type="InterPro" id="IPR050483">
    <property type="entry name" value="CoA-transferase_III_domain"/>
</dbReference>
<keyword evidence="1 2" id="KW-0808">Transferase</keyword>
<evidence type="ECO:0000256" key="1">
    <source>
        <dbReference type="ARBA" id="ARBA00022679"/>
    </source>
</evidence>
<evidence type="ECO:0000313" key="2">
    <source>
        <dbReference type="EMBL" id="MCE0743886.1"/>
    </source>
</evidence>
<name>A0ABS8VZC5_9PROT</name>
<proteinExistence type="predicted"/>
<dbReference type="SUPFAM" id="SSF89796">
    <property type="entry name" value="CoA-transferase family III (CaiB/BaiF)"/>
    <property type="match status" value="1"/>
</dbReference>
<dbReference type="PANTHER" id="PTHR48207">
    <property type="entry name" value="SUCCINATE--HYDROXYMETHYLGLUTARATE COA-TRANSFERASE"/>
    <property type="match status" value="1"/>
</dbReference>
<gene>
    <name evidence="2" type="ORF">LWC05_08295</name>
</gene>
<organism evidence="2 3">
    <name type="scientific">Acetobacter sicerae</name>
    <dbReference type="NCBI Taxonomy" id="85325"/>
    <lineage>
        <taxon>Bacteria</taxon>
        <taxon>Pseudomonadati</taxon>
        <taxon>Pseudomonadota</taxon>
        <taxon>Alphaproteobacteria</taxon>
        <taxon>Acetobacterales</taxon>
        <taxon>Acetobacteraceae</taxon>
        <taxon>Acetobacter</taxon>
    </lineage>
</organism>
<sequence>MLVLDFTRILGGPYCTKLLADLGAYVIKVEPPSGDHYRNRGPFKDGVSTLFLQLNRGKHSLCIDLKNPVGADLMRQLATKCDVLVENFRPGVMERLGLDYSTLKECNRKLVYCSISGFGSSGPLARRSAFAPIVHAYSGFDEAFGRYARNDMSINNPHLVADVAGGLTAFAAIQTALLSRCLRGTGDKIDVSLLEVMLSLQPFEVQAAQISPRQEQILYRALRTLDVSIVVAPTTQENFYALCAAIGREDMRDSDLYNNIRAREQNWNSLTDEIEAWTKLRSADDCEKILVAAGVPAAKYLSTEEILRHPHLAESRFFHKIDDRVGSHLEMGMPFCLGGLPSVKDERKCGLGAGNSDVLCGLLGISSEHFSALLSDRVVFDSESPP</sequence>
<dbReference type="EMBL" id="JAJSOJ010000024">
    <property type="protein sequence ID" value="MCE0743886.1"/>
    <property type="molecule type" value="Genomic_DNA"/>
</dbReference>
<accession>A0ABS8VZC5</accession>
<dbReference type="PANTHER" id="PTHR48207:SF3">
    <property type="entry name" value="SUCCINATE--HYDROXYMETHYLGLUTARATE COA-TRANSFERASE"/>
    <property type="match status" value="1"/>
</dbReference>
<dbReference type="GO" id="GO:0016740">
    <property type="term" value="F:transferase activity"/>
    <property type="evidence" value="ECO:0007669"/>
    <property type="project" value="UniProtKB-KW"/>
</dbReference>
<protein>
    <submittedName>
        <fullName evidence="2">CoA transferase</fullName>
    </submittedName>
</protein>
<evidence type="ECO:0000313" key="3">
    <source>
        <dbReference type="Proteomes" id="UP001521074"/>
    </source>
</evidence>
<dbReference type="InterPro" id="IPR044855">
    <property type="entry name" value="CoA-Trfase_III_dom3_sf"/>
</dbReference>
<comment type="caution">
    <text evidence="2">The sequence shown here is derived from an EMBL/GenBank/DDBJ whole genome shotgun (WGS) entry which is preliminary data.</text>
</comment>
<dbReference type="InterPro" id="IPR003673">
    <property type="entry name" value="CoA-Trfase_fam_III"/>
</dbReference>